<dbReference type="Proteomes" id="UP000094065">
    <property type="component" value="Unassembled WGS sequence"/>
</dbReference>
<comment type="caution">
    <text evidence="3">The sequence shown here is derived from an EMBL/GenBank/DDBJ whole genome shotgun (WGS) entry which is preliminary data.</text>
</comment>
<dbReference type="EMBL" id="AWGJ01000006">
    <property type="protein sequence ID" value="ODN78462.1"/>
    <property type="molecule type" value="Genomic_DNA"/>
</dbReference>
<evidence type="ECO:0000313" key="3">
    <source>
        <dbReference type="EMBL" id="ODN78462.1"/>
    </source>
</evidence>
<feature type="region of interest" description="Disordered" evidence="1">
    <location>
        <begin position="110"/>
        <end position="154"/>
    </location>
</feature>
<evidence type="ECO:0000313" key="4">
    <source>
        <dbReference type="Proteomes" id="UP000094065"/>
    </source>
</evidence>
<reference evidence="3 4" key="1">
    <citation type="submission" date="2016-06" db="EMBL/GenBank/DDBJ databases">
        <title>Evolution of pathogenesis and genome organization in the Tremellales.</title>
        <authorList>
            <person name="Cuomo C."/>
            <person name="Litvintseva A."/>
            <person name="Heitman J."/>
            <person name="Chen Y."/>
            <person name="Sun S."/>
            <person name="Springer D."/>
            <person name="Dromer F."/>
            <person name="Young S."/>
            <person name="Zeng Q."/>
            <person name="Chapman S."/>
            <person name="Gujja S."/>
            <person name="Saif S."/>
            <person name="Birren B."/>
        </authorList>
    </citation>
    <scope>NUCLEOTIDE SEQUENCE [LARGE SCALE GENOMIC DNA]</scope>
    <source>
        <strain evidence="3 4">CBS 6039</strain>
    </source>
</reference>
<dbReference type="PANTHER" id="PTHR28159:SF1">
    <property type="entry name" value="TRAFFICKING PROTEIN PARTICLE COMPLEX II-SPECIFIC SUBUNIT 65"/>
    <property type="match status" value="1"/>
</dbReference>
<feature type="domain" description="Trafficking protein particle complex II-specific subunit 65 IgD3" evidence="2">
    <location>
        <begin position="680"/>
        <end position="802"/>
    </location>
</feature>
<dbReference type="InterPro" id="IPR055420">
    <property type="entry name" value="IgD3_Trs65"/>
</dbReference>
<gene>
    <name evidence="3" type="ORF">L202_04098</name>
</gene>
<feature type="compositionally biased region" description="Acidic residues" evidence="1">
    <location>
        <begin position="286"/>
        <end position="296"/>
    </location>
</feature>
<dbReference type="GO" id="GO:1990071">
    <property type="term" value="C:TRAPPII protein complex"/>
    <property type="evidence" value="ECO:0007669"/>
    <property type="project" value="InterPro"/>
</dbReference>
<feature type="compositionally biased region" description="Low complexity" evidence="1">
    <location>
        <begin position="120"/>
        <end position="138"/>
    </location>
</feature>
<protein>
    <recommendedName>
        <fullName evidence="2">Trafficking protein particle complex II-specific subunit 65 IgD3 domain-containing protein</fullName>
    </recommendedName>
</protein>
<dbReference type="GO" id="GO:0006891">
    <property type="term" value="P:intra-Golgi vesicle-mediated transport"/>
    <property type="evidence" value="ECO:0007669"/>
    <property type="project" value="InterPro"/>
</dbReference>
<feature type="region of interest" description="Disordered" evidence="1">
    <location>
        <begin position="311"/>
        <end position="376"/>
    </location>
</feature>
<organism evidence="3 4">
    <name type="scientific">Cryptococcus amylolentus CBS 6039</name>
    <dbReference type="NCBI Taxonomy" id="1295533"/>
    <lineage>
        <taxon>Eukaryota</taxon>
        <taxon>Fungi</taxon>
        <taxon>Dikarya</taxon>
        <taxon>Basidiomycota</taxon>
        <taxon>Agaricomycotina</taxon>
        <taxon>Tremellomycetes</taxon>
        <taxon>Tremellales</taxon>
        <taxon>Cryptococcaceae</taxon>
        <taxon>Cryptococcus</taxon>
    </lineage>
</organism>
<evidence type="ECO:0000259" key="2">
    <source>
        <dbReference type="Pfam" id="PF12735"/>
    </source>
</evidence>
<dbReference type="GeneID" id="30155407"/>
<evidence type="ECO:0000256" key="1">
    <source>
        <dbReference type="SAM" id="MobiDB-lite"/>
    </source>
</evidence>
<proteinExistence type="predicted"/>
<feature type="compositionally biased region" description="Polar residues" evidence="1">
    <location>
        <begin position="345"/>
        <end position="361"/>
    </location>
</feature>
<dbReference type="PANTHER" id="PTHR28159">
    <property type="entry name" value="TRAFFICKING PROTEIN PARTICLE COMPLEX II-SPECIFIC SUBUNIT 65"/>
    <property type="match status" value="1"/>
</dbReference>
<feature type="region of interest" description="Disordered" evidence="1">
    <location>
        <begin position="278"/>
        <end position="297"/>
    </location>
</feature>
<sequence>MSGPTSSSVYESLFQASSIDLIVPETSSFDPSPDDDDLFSWWTGVARGVPRDTAYFDEKLVYFVAMTLPDDALVHLPSSPAIDAKEPTSEMLRFLGRVQLTMTASFVPQIDSRRPPVPSQTPTTLSAPPTSATLAPLLHGNSLSTPRANPNDPNLPPVTPNPFPAMSSAEEQYANVEGYVVWEGAVEDQLGPWEEKKAGGSGGELYKGHGWGRRVFKTDGGWEVIWKGEVPVAYVRTPVENPMLALTASVTLREHSSQARAHHRKGLSLDAISIRSGTETIRTDGTEEYGSDEDDDIARMEEIDLLGGLAGDEEVMPASRLPPSLRQDSSIPSGPLPSPMPLSAITPNSAPSVNTPSTASSAPHRERAHLPAAHNIPTLSTTIRKSFRRILTLAPGLRVRMRTIFLPQLLPLATRSGEQDLQSERRVVLLVEVENNPEFSDEHGFEIANVAVEVGGKGSKALTKLICQPEGPNEADVFPLRMGSIEQYNLLYAVEITGERTRDDAVEEAVARGLGRGDETRPVSITVIGRPFRRQVKEGEYNYPTGTFHSRWNCTLDLTQFYASQPYTLPRPSHPSSLPQPSAPKRRPPNLQLLPISSGAIVGDKRYSLSSLLASSKEREKELQAQQKNRAMMPSQVMQNRRVASQARIVSASGSSDYGLLLSLRVLPQAGPASPTWPATSPLQTIQPLKPFSLEVFVHNRTDQVRRFKLSVPPREDGSRWEGRVRDIWERRKKRVVGYWGSDETLLKTALSSYSASAPALIPLEDDVRCGPLLPGASLAARIRFLPLREGVHKIERLRVTGVGDDIDWVMSPVIEVVVGDGVDTFC</sequence>
<feature type="region of interest" description="Disordered" evidence="1">
    <location>
        <begin position="567"/>
        <end position="595"/>
    </location>
</feature>
<accession>A0A1E3HQ63</accession>
<dbReference type="OrthoDB" id="24630at2759"/>
<dbReference type="AlphaFoldDB" id="A0A1E3HQ63"/>
<feature type="region of interest" description="Disordered" evidence="1">
    <location>
        <begin position="618"/>
        <end position="637"/>
    </location>
</feature>
<dbReference type="GO" id="GO:0005802">
    <property type="term" value="C:trans-Golgi network"/>
    <property type="evidence" value="ECO:0007669"/>
    <property type="project" value="TreeGrafter"/>
</dbReference>
<dbReference type="RefSeq" id="XP_018993508.1">
    <property type="nucleotide sequence ID" value="XM_019138072.1"/>
</dbReference>
<dbReference type="STRING" id="1295533.A0A1E3HQ63"/>
<dbReference type="Pfam" id="PF12735">
    <property type="entry name" value="IgD3_Trs65"/>
    <property type="match status" value="1"/>
</dbReference>
<name>A0A1E3HQ63_9TREE</name>
<keyword evidence="4" id="KW-1185">Reference proteome</keyword>
<dbReference type="InterPro" id="IPR024662">
    <property type="entry name" value="Trs65"/>
</dbReference>